<dbReference type="Proteomes" id="UP001174677">
    <property type="component" value="Chromosome 7"/>
</dbReference>
<reference evidence="2" key="1">
    <citation type="journal article" date="2023" name="Plant Biotechnol. J.">
        <title>Chromosome-level wild Hevea brasiliensis genome provides new tools for genomic-assisted breeding and valuable loci to elevate rubber yield.</title>
        <authorList>
            <person name="Cheng H."/>
            <person name="Song X."/>
            <person name="Hu Y."/>
            <person name="Wu T."/>
            <person name="Yang Q."/>
            <person name="An Z."/>
            <person name="Feng S."/>
            <person name="Deng Z."/>
            <person name="Wu W."/>
            <person name="Zeng X."/>
            <person name="Tu M."/>
            <person name="Wang X."/>
            <person name="Huang H."/>
        </authorList>
    </citation>
    <scope>NUCLEOTIDE SEQUENCE</scope>
    <source>
        <strain evidence="2">MT/VB/25A 57/8</strain>
    </source>
</reference>
<name>A0ABQ9MBL4_HEVBR</name>
<organism evidence="2 3">
    <name type="scientific">Hevea brasiliensis</name>
    <name type="common">Para rubber tree</name>
    <name type="synonym">Siphonia brasiliensis</name>
    <dbReference type="NCBI Taxonomy" id="3981"/>
    <lineage>
        <taxon>Eukaryota</taxon>
        <taxon>Viridiplantae</taxon>
        <taxon>Streptophyta</taxon>
        <taxon>Embryophyta</taxon>
        <taxon>Tracheophyta</taxon>
        <taxon>Spermatophyta</taxon>
        <taxon>Magnoliopsida</taxon>
        <taxon>eudicotyledons</taxon>
        <taxon>Gunneridae</taxon>
        <taxon>Pentapetalae</taxon>
        <taxon>rosids</taxon>
        <taxon>fabids</taxon>
        <taxon>Malpighiales</taxon>
        <taxon>Euphorbiaceae</taxon>
        <taxon>Crotonoideae</taxon>
        <taxon>Micrandreae</taxon>
        <taxon>Hevea</taxon>
    </lineage>
</organism>
<sequence length="113" mass="12732">MHLSTQGNLLMFLKGIYLTLLVVEFQLEHQLQGPSVLQQDVPSSYSSVTGDIKVRMATGSEGSGSNDGGRRARALEQRDNALQCLEQCLEQQRDHKFGRLERFLKKLLTISRL</sequence>
<feature type="chain" id="PRO_5047129363" evidence="1">
    <location>
        <begin position="22"/>
        <end position="113"/>
    </location>
</feature>
<keyword evidence="1" id="KW-0732">Signal</keyword>
<gene>
    <name evidence="2" type="ORF">P3X46_011655</name>
</gene>
<comment type="caution">
    <text evidence="2">The sequence shown here is derived from an EMBL/GenBank/DDBJ whole genome shotgun (WGS) entry which is preliminary data.</text>
</comment>
<evidence type="ECO:0000313" key="2">
    <source>
        <dbReference type="EMBL" id="KAJ9176331.1"/>
    </source>
</evidence>
<evidence type="ECO:0000313" key="3">
    <source>
        <dbReference type="Proteomes" id="UP001174677"/>
    </source>
</evidence>
<feature type="signal peptide" evidence="1">
    <location>
        <begin position="1"/>
        <end position="21"/>
    </location>
</feature>
<protein>
    <submittedName>
        <fullName evidence="2">Uncharacterized protein</fullName>
    </submittedName>
</protein>
<proteinExistence type="predicted"/>
<keyword evidence="3" id="KW-1185">Reference proteome</keyword>
<dbReference type="EMBL" id="JARPOI010000007">
    <property type="protein sequence ID" value="KAJ9176331.1"/>
    <property type="molecule type" value="Genomic_DNA"/>
</dbReference>
<evidence type="ECO:0000256" key="1">
    <source>
        <dbReference type="SAM" id="SignalP"/>
    </source>
</evidence>
<accession>A0ABQ9MBL4</accession>